<dbReference type="SUPFAM" id="SSF52833">
    <property type="entry name" value="Thioredoxin-like"/>
    <property type="match status" value="1"/>
</dbReference>
<sequence length="188" mass="20380">MTSPDISAQTKAPGAPHADDCAHLLNAALPAITLPATDGTLFDFTARRDGWLIVYCYPRTSAPDSPSPADWDVIPGARGCTPQSCAFRDHYRELQQKGADVVGLSTQSTAYQQEMVARLHLPFPVLSDADLALVTALKLPVFTVEGMVLTRRLTLAIRDGVIRHVFYPIENPAGHAEDVLAWLDQSGD</sequence>
<reference evidence="7 8" key="1">
    <citation type="submission" date="2017-09" db="EMBL/GenBank/DDBJ databases">
        <title>Biodiversity and function of Thalassospira species in the particle-attached aromatic-hydrocarbon-degrading consortia from the surface seawater of the South China Sea.</title>
        <authorList>
            <person name="Dong C."/>
            <person name="Liu R."/>
            <person name="Shao Z."/>
        </authorList>
    </citation>
    <scope>NUCLEOTIDE SEQUENCE [LARGE SCALE GENOMIC DNA]</scope>
    <source>
        <strain evidence="7 8">CSC1P2</strain>
    </source>
</reference>
<evidence type="ECO:0000256" key="2">
    <source>
        <dbReference type="ARBA" id="ARBA00022862"/>
    </source>
</evidence>
<evidence type="ECO:0000259" key="6">
    <source>
        <dbReference type="PROSITE" id="PS51352"/>
    </source>
</evidence>
<evidence type="ECO:0000256" key="3">
    <source>
        <dbReference type="ARBA" id="ARBA00023002"/>
    </source>
</evidence>
<dbReference type="PROSITE" id="PS51352">
    <property type="entry name" value="THIOREDOXIN_2"/>
    <property type="match status" value="1"/>
</dbReference>
<dbReference type="InterPro" id="IPR036249">
    <property type="entry name" value="Thioredoxin-like_sf"/>
</dbReference>
<evidence type="ECO:0000256" key="4">
    <source>
        <dbReference type="ARBA" id="ARBA00023157"/>
    </source>
</evidence>
<keyword evidence="5" id="KW-0676">Redox-active center</keyword>
<gene>
    <name evidence="7" type="ORF">COO20_12335</name>
</gene>
<accession>A0A2N3KTH0</accession>
<dbReference type="CDD" id="cd03017">
    <property type="entry name" value="PRX_BCP"/>
    <property type="match status" value="1"/>
</dbReference>
<dbReference type="EMBL" id="NWTK01000007">
    <property type="protein sequence ID" value="PKR53796.1"/>
    <property type="molecule type" value="Genomic_DNA"/>
</dbReference>
<dbReference type="Gene3D" id="3.40.30.10">
    <property type="entry name" value="Glutaredoxin"/>
    <property type="match status" value="1"/>
</dbReference>
<dbReference type="GO" id="GO:0045454">
    <property type="term" value="P:cell redox homeostasis"/>
    <property type="evidence" value="ECO:0007669"/>
    <property type="project" value="TreeGrafter"/>
</dbReference>
<evidence type="ECO:0000313" key="8">
    <source>
        <dbReference type="Proteomes" id="UP000233597"/>
    </source>
</evidence>
<evidence type="ECO:0000256" key="1">
    <source>
        <dbReference type="ARBA" id="ARBA00022559"/>
    </source>
</evidence>
<dbReference type="OrthoDB" id="5296483at2"/>
<name>A0A2N3KTH0_9PROT</name>
<dbReference type="PANTHER" id="PTHR42801">
    <property type="entry name" value="THIOREDOXIN-DEPENDENT PEROXIDE REDUCTASE"/>
    <property type="match status" value="1"/>
</dbReference>
<dbReference type="GO" id="GO:0005737">
    <property type="term" value="C:cytoplasm"/>
    <property type="evidence" value="ECO:0007669"/>
    <property type="project" value="TreeGrafter"/>
</dbReference>
<dbReference type="InterPro" id="IPR050924">
    <property type="entry name" value="Peroxiredoxin_BCP/PrxQ"/>
</dbReference>
<organism evidence="7 8">
    <name type="scientific">Thalassospira marina</name>
    <dbReference type="NCBI Taxonomy" id="2048283"/>
    <lineage>
        <taxon>Bacteria</taxon>
        <taxon>Pseudomonadati</taxon>
        <taxon>Pseudomonadota</taxon>
        <taxon>Alphaproteobacteria</taxon>
        <taxon>Rhodospirillales</taxon>
        <taxon>Thalassospiraceae</taxon>
        <taxon>Thalassospira</taxon>
    </lineage>
</organism>
<dbReference type="Proteomes" id="UP000233597">
    <property type="component" value="Unassembled WGS sequence"/>
</dbReference>
<dbReference type="AlphaFoldDB" id="A0A2N3KTH0"/>
<dbReference type="InterPro" id="IPR013766">
    <property type="entry name" value="Thioredoxin_domain"/>
</dbReference>
<protein>
    <submittedName>
        <fullName evidence="7">Peroxiredoxin</fullName>
    </submittedName>
</protein>
<dbReference type="GO" id="GO:0034599">
    <property type="term" value="P:cellular response to oxidative stress"/>
    <property type="evidence" value="ECO:0007669"/>
    <property type="project" value="TreeGrafter"/>
</dbReference>
<dbReference type="GO" id="GO:0008379">
    <property type="term" value="F:thioredoxin peroxidase activity"/>
    <property type="evidence" value="ECO:0007669"/>
    <property type="project" value="TreeGrafter"/>
</dbReference>
<dbReference type="PANTHER" id="PTHR42801:SF21">
    <property type="entry name" value="BCPB PROTEIN"/>
    <property type="match status" value="1"/>
</dbReference>
<evidence type="ECO:0000256" key="5">
    <source>
        <dbReference type="ARBA" id="ARBA00023284"/>
    </source>
</evidence>
<evidence type="ECO:0000313" key="7">
    <source>
        <dbReference type="EMBL" id="PKR53796.1"/>
    </source>
</evidence>
<keyword evidence="2" id="KW-0049">Antioxidant</keyword>
<dbReference type="Pfam" id="PF08534">
    <property type="entry name" value="Redoxin"/>
    <property type="match status" value="1"/>
</dbReference>
<dbReference type="InterPro" id="IPR013740">
    <property type="entry name" value="Redoxin"/>
</dbReference>
<proteinExistence type="predicted"/>
<dbReference type="RefSeq" id="WP_101266915.1">
    <property type="nucleotide sequence ID" value="NZ_NWTK01000007.1"/>
</dbReference>
<feature type="domain" description="Thioredoxin" evidence="6">
    <location>
        <begin position="23"/>
        <end position="188"/>
    </location>
</feature>
<comment type="caution">
    <text evidence="7">The sequence shown here is derived from an EMBL/GenBank/DDBJ whole genome shotgun (WGS) entry which is preliminary data.</text>
</comment>
<keyword evidence="1" id="KW-0575">Peroxidase</keyword>
<keyword evidence="4" id="KW-1015">Disulfide bond</keyword>
<keyword evidence="3" id="KW-0560">Oxidoreductase</keyword>